<evidence type="ECO:0008006" key="4">
    <source>
        <dbReference type="Google" id="ProtNLM"/>
    </source>
</evidence>
<dbReference type="SUPFAM" id="SSF81442">
    <property type="entry name" value="Cytochrome c oxidase subunit I-like"/>
    <property type="match status" value="1"/>
</dbReference>
<keyword evidence="1" id="KW-1133">Transmembrane helix</keyword>
<feature type="transmembrane region" description="Helical" evidence="1">
    <location>
        <begin position="69"/>
        <end position="87"/>
    </location>
</feature>
<keyword evidence="1" id="KW-0472">Membrane</keyword>
<dbReference type="OrthoDB" id="9808748at2"/>
<reference evidence="3" key="1">
    <citation type="submission" date="2016-11" db="EMBL/GenBank/DDBJ databases">
        <authorList>
            <person name="Varghese N."/>
            <person name="Submissions S."/>
        </authorList>
    </citation>
    <scope>NUCLEOTIDE SEQUENCE [LARGE SCALE GENOMIC DNA]</scope>
    <source>
        <strain evidence="3">Sac-22</strain>
    </source>
</reference>
<sequence>MNKSYFRIAALYLLLGVIMGIVMAASEDFTLRPVHAHINLLGWVSLALFGVFYTVYPHAAATKVARVQFWGYTVALPLQMVALALFITGHPAVTPLLGISSVVIALAVVCFVINVWRYAAVPQQGRLEGVGP</sequence>
<evidence type="ECO:0000256" key="1">
    <source>
        <dbReference type="SAM" id="Phobius"/>
    </source>
</evidence>
<dbReference type="AlphaFoldDB" id="A0A1M7QJE4"/>
<dbReference type="EMBL" id="FRCX01000007">
    <property type="protein sequence ID" value="SHN31221.1"/>
    <property type="molecule type" value="Genomic_DNA"/>
</dbReference>
<keyword evidence="1" id="KW-0812">Transmembrane</keyword>
<evidence type="ECO:0000313" key="3">
    <source>
        <dbReference type="Proteomes" id="UP000184339"/>
    </source>
</evidence>
<gene>
    <name evidence="2" type="ORF">SAMN05192549_107146</name>
</gene>
<accession>A0A1M7QJE4</accession>
<evidence type="ECO:0000313" key="2">
    <source>
        <dbReference type="EMBL" id="SHN31221.1"/>
    </source>
</evidence>
<feature type="transmembrane region" description="Helical" evidence="1">
    <location>
        <begin position="40"/>
        <end position="57"/>
    </location>
</feature>
<dbReference type="Gene3D" id="1.20.210.10">
    <property type="entry name" value="Cytochrome c oxidase-like, subunit I domain"/>
    <property type="match status" value="1"/>
</dbReference>
<protein>
    <recommendedName>
        <fullName evidence="4">Cytochrome C and Quinol oxidase polypeptide I</fullName>
    </recommendedName>
</protein>
<dbReference type="STRING" id="551987.SAMN05192549_107146"/>
<dbReference type="InterPro" id="IPR036927">
    <property type="entry name" value="Cyt_c_oxase-like_su1_sf"/>
</dbReference>
<dbReference type="Proteomes" id="UP000184339">
    <property type="component" value="Unassembled WGS sequence"/>
</dbReference>
<feature type="transmembrane region" description="Helical" evidence="1">
    <location>
        <begin position="93"/>
        <end position="116"/>
    </location>
</feature>
<dbReference type="RefSeq" id="WP_072786403.1">
    <property type="nucleotide sequence ID" value="NZ_FRCX01000007.1"/>
</dbReference>
<proteinExistence type="predicted"/>
<organism evidence="2 3">
    <name type="scientific">Duganella sacchari</name>
    <dbReference type="NCBI Taxonomy" id="551987"/>
    <lineage>
        <taxon>Bacteria</taxon>
        <taxon>Pseudomonadati</taxon>
        <taxon>Pseudomonadota</taxon>
        <taxon>Betaproteobacteria</taxon>
        <taxon>Burkholderiales</taxon>
        <taxon>Oxalobacteraceae</taxon>
        <taxon>Telluria group</taxon>
        <taxon>Duganella</taxon>
    </lineage>
</organism>
<name>A0A1M7QJE4_9BURK</name>
<keyword evidence="3" id="KW-1185">Reference proteome</keyword>